<dbReference type="InterPro" id="IPR036179">
    <property type="entry name" value="Ig-like_dom_sf"/>
</dbReference>
<gene>
    <name evidence="12" type="ORF">WMY93_022457</name>
</gene>
<proteinExistence type="predicted"/>
<dbReference type="InterPro" id="IPR013106">
    <property type="entry name" value="Ig_V-set"/>
</dbReference>
<keyword evidence="2 9" id="KW-0812">Transmembrane</keyword>
<dbReference type="SUPFAM" id="SSF48726">
    <property type="entry name" value="Immunoglobulin"/>
    <property type="match status" value="3"/>
</dbReference>
<feature type="signal peptide" evidence="10">
    <location>
        <begin position="1"/>
        <end position="28"/>
    </location>
</feature>
<accession>A0AAW0NHM5</accession>
<dbReference type="GO" id="GO:0016020">
    <property type="term" value="C:membrane"/>
    <property type="evidence" value="ECO:0007669"/>
    <property type="project" value="UniProtKB-SubCell"/>
</dbReference>
<dbReference type="InterPro" id="IPR013162">
    <property type="entry name" value="CD80_C2-set"/>
</dbReference>
<dbReference type="SMART" id="SM00409">
    <property type="entry name" value="IG"/>
    <property type="match status" value="2"/>
</dbReference>
<keyword evidence="8" id="KW-0393">Immunoglobulin domain</keyword>
<evidence type="ECO:0000256" key="7">
    <source>
        <dbReference type="ARBA" id="ARBA00023180"/>
    </source>
</evidence>
<evidence type="ECO:0000256" key="9">
    <source>
        <dbReference type="SAM" id="Phobius"/>
    </source>
</evidence>
<feature type="transmembrane region" description="Helical" evidence="9">
    <location>
        <begin position="335"/>
        <end position="362"/>
    </location>
</feature>
<dbReference type="PANTHER" id="PTHR46841:SF4">
    <property type="entry name" value="SC:D189"/>
    <property type="match status" value="1"/>
</dbReference>
<dbReference type="SMART" id="SM00406">
    <property type="entry name" value="IGv"/>
    <property type="match status" value="2"/>
</dbReference>
<reference evidence="13" key="1">
    <citation type="submission" date="2024-04" db="EMBL/GenBank/DDBJ databases">
        <title>Salinicola lusitanus LLJ914,a marine bacterium isolated from the Okinawa Trough.</title>
        <authorList>
            <person name="Li J."/>
        </authorList>
    </citation>
    <scope>NUCLEOTIDE SEQUENCE [LARGE SCALE GENOMIC DNA]</scope>
</reference>
<evidence type="ECO:0000259" key="11">
    <source>
        <dbReference type="PROSITE" id="PS50835"/>
    </source>
</evidence>
<feature type="domain" description="Ig-like" evidence="11">
    <location>
        <begin position="121"/>
        <end position="221"/>
    </location>
</feature>
<dbReference type="Pfam" id="PF08205">
    <property type="entry name" value="C2-set_2"/>
    <property type="match status" value="1"/>
</dbReference>
<comment type="caution">
    <text evidence="12">The sequence shown here is derived from an EMBL/GenBank/DDBJ whole genome shotgun (WGS) entry which is preliminary data.</text>
</comment>
<evidence type="ECO:0000256" key="6">
    <source>
        <dbReference type="ARBA" id="ARBA00023157"/>
    </source>
</evidence>
<evidence type="ECO:0000313" key="12">
    <source>
        <dbReference type="EMBL" id="KAK7893305.1"/>
    </source>
</evidence>
<organism evidence="12 13">
    <name type="scientific">Mugilogobius chulae</name>
    <name type="common">yellowstripe goby</name>
    <dbReference type="NCBI Taxonomy" id="88201"/>
    <lineage>
        <taxon>Eukaryota</taxon>
        <taxon>Metazoa</taxon>
        <taxon>Chordata</taxon>
        <taxon>Craniata</taxon>
        <taxon>Vertebrata</taxon>
        <taxon>Euteleostomi</taxon>
        <taxon>Actinopterygii</taxon>
        <taxon>Neopterygii</taxon>
        <taxon>Teleostei</taxon>
        <taxon>Neoteleostei</taxon>
        <taxon>Acanthomorphata</taxon>
        <taxon>Gobiaria</taxon>
        <taxon>Gobiiformes</taxon>
        <taxon>Gobioidei</taxon>
        <taxon>Gobiidae</taxon>
        <taxon>Gobionellinae</taxon>
        <taxon>Mugilogobius</taxon>
    </lineage>
</organism>
<evidence type="ECO:0000256" key="2">
    <source>
        <dbReference type="ARBA" id="ARBA00022692"/>
    </source>
</evidence>
<sequence length="366" mass="39487">MCAPARLLRQLFCLVVLAVSRTAGVVTASKNLTVTVGESLNLSCSISTSTGHSIHQVHWLNRHKQTLLAYKPSSPVQISHQDQSVLLTSSQHGASHITIKTVKPEDDGCFFCIFDVYPTGPQEGKTCVTVKGKVNHKPNTTAIAGKPTTLTCSYTLPAKVAQVLWAKTDKHGRKSTVASFSKSGSKVEEMFSNRLTLNKNMSQSELSIKEVKMEDEACYSCEFHTYPDGPKSAMTCLQVYVLPKPVVNYVTLSPDTIEANCSAQSKPSAQIMWDFGGDRTLGSPVFFSFNQSDGTTTVTSTVLFKSAALSDVKCILHHPGLDKPLLVSLTNAGPAMIVLLTVCGVAVVLLLCLCGCLCKCFVCNDD</sequence>
<evidence type="ECO:0000256" key="10">
    <source>
        <dbReference type="SAM" id="SignalP"/>
    </source>
</evidence>
<dbReference type="PANTHER" id="PTHR46841">
    <property type="entry name" value="OX-2 MEMBRANE GLYCOPROTEIN"/>
    <property type="match status" value="1"/>
</dbReference>
<name>A0AAW0NHM5_9GOBI</name>
<dbReference type="GO" id="GO:0098632">
    <property type="term" value="F:cell-cell adhesion mediator activity"/>
    <property type="evidence" value="ECO:0007669"/>
    <property type="project" value="InterPro"/>
</dbReference>
<keyword evidence="4 9" id="KW-1133">Transmembrane helix</keyword>
<evidence type="ECO:0000313" key="13">
    <source>
        <dbReference type="Proteomes" id="UP001460270"/>
    </source>
</evidence>
<protein>
    <recommendedName>
        <fullName evidence="11">Ig-like domain-containing protein</fullName>
    </recommendedName>
</protein>
<dbReference type="Proteomes" id="UP001460270">
    <property type="component" value="Unassembled WGS sequence"/>
</dbReference>
<dbReference type="InterPro" id="IPR047164">
    <property type="entry name" value="OX2G-like"/>
</dbReference>
<dbReference type="Pfam" id="PF07686">
    <property type="entry name" value="V-set"/>
    <property type="match status" value="2"/>
</dbReference>
<evidence type="ECO:0000256" key="5">
    <source>
        <dbReference type="ARBA" id="ARBA00023136"/>
    </source>
</evidence>
<dbReference type="InterPro" id="IPR007110">
    <property type="entry name" value="Ig-like_dom"/>
</dbReference>
<dbReference type="InterPro" id="IPR003599">
    <property type="entry name" value="Ig_sub"/>
</dbReference>
<keyword evidence="6" id="KW-1015">Disulfide bond</keyword>
<dbReference type="Gene3D" id="2.60.40.10">
    <property type="entry name" value="Immunoglobulins"/>
    <property type="match status" value="3"/>
</dbReference>
<evidence type="ECO:0000256" key="3">
    <source>
        <dbReference type="ARBA" id="ARBA00022729"/>
    </source>
</evidence>
<keyword evidence="7" id="KW-0325">Glycoprotein</keyword>
<feature type="chain" id="PRO_5043889293" description="Ig-like domain-containing protein" evidence="10">
    <location>
        <begin position="29"/>
        <end position="366"/>
    </location>
</feature>
<dbReference type="AlphaFoldDB" id="A0AAW0NHM5"/>
<feature type="domain" description="Ig-like" evidence="11">
    <location>
        <begin position="23"/>
        <end position="112"/>
    </location>
</feature>
<dbReference type="PROSITE" id="PS50835">
    <property type="entry name" value="IG_LIKE"/>
    <property type="match status" value="2"/>
</dbReference>
<keyword evidence="5 9" id="KW-0472">Membrane</keyword>
<keyword evidence="13" id="KW-1185">Reference proteome</keyword>
<evidence type="ECO:0000256" key="1">
    <source>
        <dbReference type="ARBA" id="ARBA00004167"/>
    </source>
</evidence>
<dbReference type="EMBL" id="JBBPFD010000016">
    <property type="protein sequence ID" value="KAK7893305.1"/>
    <property type="molecule type" value="Genomic_DNA"/>
</dbReference>
<comment type="subcellular location">
    <subcellularLocation>
        <location evidence="1">Membrane</location>
        <topology evidence="1">Single-pass membrane protein</topology>
    </subcellularLocation>
</comment>
<evidence type="ECO:0000256" key="8">
    <source>
        <dbReference type="ARBA" id="ARBA00023319"/>
    </source>
</evidence>
<keyword evidence="3 10" id="KW-0732">Signal</keyword>
<evidence type="ECO:0000256" key="4">
    <source>
        <dbReference type="ARBA" id="ARBA00022989"/>
    </source>
</evidence>
<dbReference type="InterPro" id="IPR013783">
    <property type="entry name" value="Ig-like_fold"/>
</dbReference>